<keyword evidence="6 9" id="KW-0472">Membrane</keyword>
<dbReference type="Gene3D" id="1.20.1250.20">
    <property type="entry name" value="MFS general substrate transporter like domains"/>
    <property type="match status" value="1"/>
</dbReference>
<comment type="caution">
    <text evidence="11">The sequence shown here is derived from an EMBL/GenBank/DDBJ whole genome shotgun (WGS) entry which is preliminary data.</text>
</comment>
<keyword evidence="5 9" id="KW-1133">Transmembrane helix</keyword>
<dbReference type="PRINTS" id="PR00171">
    <property type="entry name" value="SUGRTRNSPORT"/>
</dbReference>
<evidence type="ECO:0000259" key="10">
    <source>
        <dbReference type="PROSITE" id="PS50850"/>
    </source>
</evidence>
<evidence type="ECO:0000313" key="12">
    <source>
        <dbReference type="Proteomes" id="UP000650833"/>
    </source>
</evidence>
<keyword evidence="3 7" id="KW-0813">Transport</keyword>
<evidence type="ECO:0000256" key="1">
    <source>
        <dbReference type="ARBA" id="ARBA00004141"/>
    </source>
</evidence>
<dbReference type="PANTHER" id="PTHR48022:SF2">
    <property type="entry name" value="PLASTIDIC GLUCOSE TRANSPORTER 4"/>
    <property type="match status" value="1"/>
</dbReference>
<evidence type="ECO:0000256" key="4">
    <source>
        <dbReference type="ARBA" id="ARBA00022692"/>
    </source>
</evidence>
<dbReference type="NCBIfam" id="TIGR00879">
    <property type="entry name" value="SP"/>
    <property type="match status" value="1"/>
</dbReference>
<feature type="non-terminal residue" evidence="11">
    <location>
        <position position="1"/>
    </location>
</feature>
<name>A0A8H7QXD3_9FUNG</name>
<dbReference type="AlphaFoldDB" id="A0A8H7QXD3"/>
<feature type="transmembrane region" description="Helical" evidence="9">
    <location>
        <begin position="350"/>
        <end position="368"/>
    </location>
</feature>
<evidence type="ECO:0000256" key="3">
    <source>
        <dbReference type="ARBA" id="ARBA00022448"/>
    </source>
</evidence>
<dbReference type="PROSITE" id="PS00217">
    <property type="entry name" value="SUGAR_TRANSPORT_2"/>
    <property type="match status" value="1"/>
</dbReference>
<evidence type="ECO:0000313" key="11">
    <source>
        <dbReference type="EMBL" id="KAG2200035.1"/>
    </source>
</evidence>
<organism evidence="11 12">
    <name type="scientific">Mucor plumbeus</name>
    <dbReference type="NCBI Taxonomy" id="97098"/>
    <lineage>
        <taxon>Eukaryota</taxon>
        <taxon>Fungi</taxon>
        <taxon>Fungi incertae sedis</taxon>
        <taxon>Mucoromycota</taxon>
        <taxon>Mucoromycotina</taxon>
        <taxon>Mucoromycetes</taxon>
        <taxon>Mucorales</taxon>
        <taxon>Mucorineae</taxon>
        <taxon>Mucoraceae</taxon>
        <taxon>Mucor</taxon>
    </lineage>
</organism>
<evidence type="ECO:0000256" key="7">
    <source>
        <dbReference type="RuleBase" id="RU003346"/>
    </source>
</evidence>
<dbReference type="InterPro" id="IPR036259">
    <property type="entry name" value="MFS_trans_sf"/>
</dbReference>
<dbReference type="InterPro" id="IPR020846">
    <property type="entry name" value="MFS_dom"/>
</dbReference>
<keyword evidence="4 9" id="KW-0812">Transmembrane</keyword>
<feature type="transmembrane region" description="Helical" evidence="9">
    <location>
        <begin position="163"/>
        <end position="183"/>
    </location>
</feature>
<comment type="similarity">
    <text evidence="2 7">Belongs to the major facilitator superfamily. Sugar transporter (TC 2.A.1.1) family.</text>
</comment>
<dbReference type="PROSITE" id="PS50850">
    <property type="entry name" value="MFS"/>
    <property type="match status" value="1"/>
</dbReference>
<evidence type="ECO:0000256" key="2">
    <source>
        <dbReference type="ARBA" id="ARBA00010992"/>
    </source>
</evidence>
<dbReference type="Proteomes" id="UP000650833">
    <property type="component" value="Unassembled WGS sequence"/>
</dbReference>
<gene>
    <name evidence="11" type="ORF">INT46_004104</name>
</gene>
<evidence type="ECO:0000256" key="5">
    <source>
        <dbReference type="ARBA" id="ARBA00022989"/>
    </source>
</evidence>
<evidence type="ECO:0000256" key="8">
    <source>
        <dbReference type="SAM" id="MobiDB-lite"/>
    </source>
</evidence>
<feature type="transmembrane region" description="Helical" evidence="9">
    <location>
        <begin position="195"/>
        <end position="214"/>
    </location>
</feature>
<dbReference type="InterPro" id="IPR050360">
    <property type="entry name" value="MFS_Sugar_Transporters"/>
</dbReference>
<dbReference type="GO" id="GO:0016020">
    <property type="term" value="C:membrane"/>
    <property type="evidence" value="ECO:0007669"/>
    <property type="project" value="UniProtKB-SubCell"/>
</dbReference>
<dbReference type="InterPro" id="IPR005828">
    <property type="entry name" value="MFS_sugar_transport-like"/>
</dbReference>
<feature type="compositionally biased region" description="Low complexity" evidence="8">
    <location>
        <begin position="19"/>
        <end position="32"/>
    </location>
</feature>
<dbReference type="PANTHER" id="PTHR48022">
    <property type="entry name" value="PLASTIDIC GLUCOSE TRANSPORTER 4"/>
    <property type="match status" value="1"/>
</dbReference>
<accession>A0A8H7QXD3</accession>
<evidence type="ECO:0000256" key="6">
    <source>
        <dbReference type="ARBA" id="ARBA00023136"/>
    </source>
</evidence>
<reference evidence="11" key="1">
    <citation type="submission" date="2020-12" db="EMBL/GenBank/DDBJ databases">
        <title>Metabolic potential, ecology and presence of endohyphal bacteria is reflected in genomic diversity of Mucoromycotina.</title>
        <authorList>
            <person name="Muszewska A."/>
            <person name="Okrasinska A."/>
            <person name="Steczkiewicz K."/>
            <person name="Drgas O."/>
            <person name="Orlowska M."/>
            <person name="Perlinska-Lenart U."/>
            <person name="Aleksandrzak-Piekarczyk T."/>
            <person name="Szatraj K."/>
            <person name="Zielenkiewicz U."/>
            <person name="Pilsyk S."/>
            <person name="Malc E."/>
            <person name="Mieczkowski P."/>
            <person name="Kruszewska J.S."/>
            <person name="Biernat P."/>
            <person name="Pawlowska J."/>
        </authorList>
    </citation>
    <scope>NUCLEOTIDE SEQUENCE</scope>
    <source>
        <strain evidence="11">CBS 226.32</strain>
    </source>
</reference>
<dbReference type="Pfam" id="PF00083">
    <property type="entry name" value="Sugar_tr"/>
    <property type="match status" value="1"/>
</dbReference>
<feature type="transmembrane region" description="Helical" evidence="9">
    <location>
        <begin position="137"/>
        <end position="157"/>
    </location>
</feature>
<protein>
    <recommendedName>
        <fullName evidence="10">Major facilitator superfamily (MFS) profile domain-containing protein</fullName>
    </recommendedName>
</protein>
<feature type="transmembrane region" description="Helical" evidence="9">
    <location>
        <begin position="58"/>
        <end position="87"/>
    </location>
</feature>
<dbReference type="InterPro" id="IPR005829">
    <property type="entry name" value="Sugar_transporter_CS"/>
</dbReference>
<evidence type="ECO:0000256" key="9">
    <source>
        <dbReference type="SAM" id="Phobius"/>
    </source>
</evidence>
<keyword evidence="12" id="KW-1185">Reference proteome</keyword>
<comment type="subcellular location">
    <subcellularLocation>
        <location evidence="1">Membrane</location>
        <topology evidence="1">Multi-pass membrane protein</topology>
    </subcellularLocation>
</comment>
<proteinExistence type="inferred from homology"/>
<dbReference type="EMBL" id="JAEPRC010000328">
    <property type="protein sequence ID" value="KAG2200035.1"/>
    <property type="molecule type" value="Genomic_DNA"/>
</dbReference>
<feature type="domain" description="Major facilitator superfamily (MFS) profile" evidence="10">
    <location>
        <begin position="63"/>
        <end position="425"/>
    </location>
</feature>
<dbReference type="GO" id="GO:0005351">
    <property type="term" value="F:carbohydrate:proton symporter activity"/>
    <property type="evidence" value="ECO:0007669"/>
    <property type="project" value="TreeGrafter"/>
</dbReference>
<dbReference type="InterPro" id="IPR003663">
    <property type="entry name" value="Sugar/inositol_transpt"/>
</dbReference>
<dbReference type="OrthoDB" id="4142200at2759"/>
<feature type="transmembrane region" description="Helical" evidence="9">
    <location>
        <begin position="234"/>
        <end position="252"/>
    </location>
</feature>
<feature type="transmembrane region" description="Helical" evidence="9">
    <location>
        <begin position="380"/>
        <end position="404"/>
    </location>
</feature>
<feature type="region of interest" description="Disordered" evidence="8">
    <location>
        <begin position="1"/>
        <end position="32"/>
    </location>
</feature>
<dbReference type="SUPFAM" id="SSF103473">
    <property type="entry name" value="MFS general substrate transporter"/>
    <property type="match status" value="1"/>
</dbReference>
<sequence>MERLTKRGTFLNNTKAPLSSSSSPPFSPSSSSFVDQEEQQLEPLMNQTINLKRSEMTLWSIIATCIACLGGFLFGYDLGVVGGLLISPSFQTYFHIDPNNKIHEAEINGNIVSVLQIGCLFGSLLATSTADALGRKYSIMTAAFVFTIGGIFQIIGYNLMVLYFGRIISGLGVGALSMLVPIYVAEIAHQKYRGLLGGLWMFFIATGLASSYWSNYIVRKLVDSHDNMLWRIPLIIQIIPSIMLLIGMTLLFETPRWLCAHNKTEEAFQVLCKIRDSEDVKEEMEQIQSSLNVQTKNTSWKQVICITNRKRLFLGCALQILQQMTGTNVINYFSPIIFRSIGLSSNEAELLATGVYGILKMIVVLIGFSSLIDRCGRRPLLIFGGVAMGFCMYAVSICVASNPIGKDAPYSNGGSSITSTAALVS</sequence>